<protein>
    <submittedName>
        <fullName evidence="2">Metallophosphoesterase</fullName>
    </submittedName>
</protein>
<dbReference type="RefSeq" id="WP_012753899.1">
    <property type="nucleotide sequence ID" value="NC_012811.1"/>
</dbReference>
<dbReference type="InterPro" id="IPR004843">
    <property type="entry name" value="Calcineurin-like_PHP"/>
</dbReference>
<organism evidence="2 3">
    <name type="scientific">Methylorubrum extorquens (strain ATCC 14718 / DSM 1338 / JCM 2805 / NCIMB 9133 / AM1)</name>
    <name type="common">Methylobacterium extorquens</name>
    <dbReference type="NCBI Taxonomy" id="272630"/>
    <lineage>
        <taxon>Bacteria</taxon>
        <taxon>Pseudomonadati</taxon>
        <taxon>Pseudomonadota</taxon>
        <taxon>Alphaproteobacteria</taxon>
        <taxon>Hyphomicrobiales</taxon>
        <taxon>Methylobacteriaceae</taxon>
        <taxon>Methylorubrum</taxon>
    </lineage>
</organism>
<dbReference type="Gene3D" id="3.60.21.10">
    <property type="match status" value="1"/>
</dbReference>
<gene>
    <name evidence="2" type="ordered locus">MexAM1_META2p0601</name>
</gene>
<dbReference type="SUPFAM" id="SSF56300">
    <property type="entry name" value="Metallo-dependent phosphatases"/>
    <property type="match status" value="1"/>
</dbReference>
<dbReference type="EMBL" id="CP001511">
    <property type="protein sequence ID" value="ACS43448.1"/>
    <property type="molecule type" value="Genomic_DNA"/>
</dbReference>
<feature type="domain" description="Calcineurin-like phosphoesterase" evidence="1">
    <location>
        <begin position="5"/>
        <end position="227"/>
    </location>
</feature>
<geneLocation type="plasmid" evidence="2 3">
    <name>megaplasmid</name>
</geneLocation>
<evidence type="ECO:0000313" key="2">
    <source>
        <dbReference type="EMBL" id="ACS43448.1"/>
    </source>
</evidence>
<dbReference type="AlphaFoldDB" id="C5B4R6"/>
<dbReference type="PANTHER" id="PTHR37844:SF2">
    <property type="entry name" value="SER_THR PROTEIN PHOSPHATASE SUPERFAMILY (AFU_ORTHOLOGUE AFUA_1G14840)"/>
    <property type="match status" value="1"/>
</dbReference>
<dbReference type="OrthoDB" id="356681at2"/>
<dbReference type="KEGG" id="mea:Mex_2p0601"/>
<dbReference type="Pfam" id="PF00149">
    <property type="entry name" value="Metallophos"/>
    <property type="match status" value="1"/>
</dbReference>
<name>C5B4R6_METEA</name>
<proteinExistence type="predicted"/>
<keyword evidence="2" id="KW-0614">Plasmid</keyword>
<keyword evidence="3" id="KW-1185">Reference proteome</keyword>
<reference evidence="2 3" key="1">
    <citation type="journal article" date="2009" name="PLoS ONE">
        <title>Methylobacterium genome sequences: a reference blueprint to investigate microbial metabolism of C1 compounds from natural and industrial sources.</title>
        <authorList>
            <person name="Vuilleumier S."/>
            <person name="Chistoserdova L."/>
            <person name="Lee M.-C."/>
            <person name="Bringel F."/>
            <person name="Lajus A."/>
            <person name="Zhou Y."/>
            <person name="Gourion B."/>
            <person name="Barbe V."/>
            <person name="Chang J."/>
            <person name="Cruveiller S."/>
            <person name="Dossat C."/>
            <person name="Gillett W."/>
            <person name="Gruffaz C."/>
            <person name="Haugen E."/>
            <person name="Hourcade E."/>
            <person name="Levy R."/>
            <person name="Mangenot S."/>
            <person name="Muller E."/>
            <person name="Nadalig T."/>
            <person name="Pagni M."/>
            <person name="Penny C."/>
            <person name="Peyraud R."/>
            <person name="Robinson D.G."/>
            <person name="Roche D."/>
            <person name="Rouy Z."/>
            <person name="Saenampechek C."/>
            <person name="Salvignol G."/>
            <person name="Vallenet D."/>
            <person name="Wu Z."/>
            <person name="Marx C.J."/>
            <person name="Vorholt J.A."/>
            <person name="Olson M.V."/>
            <person name="Kaul R."/>
            <person name="Weissenbach J."/>
            <person name="Medigue C."/>
            <person name="Lidstrom M.E."/>
        </authorList>
    </citation>
    <scope>NUCLEOTIDE SEQUENCE [LARGE SCALE GENOMIC DNA]</scope>
    <source>
        <strain evidence="3">ATCC 14718 / DSM 1338 / JCM 2805 / NCIMB 9133 / AM1</strain>
    </source>
</reference>
<dbReference type="HOGENOM" id="CLU_060372_3_0_5"/>
<sequence>MNVLKLWIWSDLHQEIGRWEFPARLPRADVAVVAGDLHRLPDAVDWLVRRLDAGILKVRRVVLVPGNHEYYRREMTNALRRARTEARDLGIDLLDGDEVVIGGVRFLGGTLWTDYAILGDAEAGMAACLDKIANDYSLIGIEDGGGVRRFTTERALALHRDYVNWLAERLAVPFQGPTVVVTHHGPTLASTDPERRDEAFTAGFASDLTWLIERFQPDLWVHGHTHASCDYRIGRTRVICNPKGYGLNGDEENRGFEPRLVVKLETGADE</sequence>
<evidence type="ECO:0000313" key="3">
    <source>
        <dbReference type="Proteomes" id="UP000009081"/>
    </source>
</evidence>
<dbReference type="InterPro" id="IPR029052">
    <property type="entry name" value="Metallo-depent_PP-like"/>
</dbReference>
<dbReference type="Proteomes" id="UP000009081">
    <property type="component" value="Plasmid megaplasmid"/>
</dbReference>
<dbReference type="GO" id="GO:0016787">
    <property type="term" value="F:hydrolase activity"/>
    <property type="evidence" value="ECO:0007669"/>
    <property type="project" value="InterPro"/>
</dbReference>
<accession>C5B4R6</accession>
<evidence type="ECO:0000259" key="1">
    <source>
        <dbReference type="Pfam" id="PF00149"/>
    </source>
</evidence>
<dbReference type="PANTHER" id="PTHR37844">
    <property type="entry name" value="SER/THR PROTEIN PHOSPHATASE SUPERFAMILY (AFU_ORTHOLOGUE AFUA_1G14840)"/>
    <property type="match status" value="1"/>
</dbReference>